<organism evidence="1 2">
    <name type="scientific">Caerostris extrusa</name>
    <name type="common">Bark spider</name>
    <name type="synonym">Caerostris bankana</name>
    <dbReference type="NCBI Taxonomy" id="172846"/>
    <lineage>
        <taxon>Eukaryota</taxon>
        <taxon>Metazoa</taxon>
        <taxon>Ecdysozoa</taxon>
        <taxon>Arthropoda</taxon>
        <taxon>Chelicerata</taxon>
        <taxon>Arachnida</taxon>
        <taxon>Araneae</taxon>
        <taxon>Araneomorphae</taxon>
        <taxon>Entelegynae</taxon>
        <taxon>Araneoidea</taxon>
        <taxon>Araneidae</taxon>
        <taxon>Caerostris</taxon>
    </lineage>
</organism>
<accession>A0AAV4RJA7</accession>
<dbReference type="AlphaFoldDB" id="A0AAV4RJA7"/>
<sequence>MLNKKHYQMRGDRNAITGVVADLPGHCYLSIVTRSGFNSFKGPKAEIQRLLQETIQETTPILNRVPIQNFSETTQYSALLVISEYPQEN</sequence>
<gene>
    <name evidence="1" type="ORF">CEXT_626721</name>
</gene>
<dbReference type="EMBL" id="BPLR01008015">
    <property type="protein sequence ID" value="GIY21397.1"/>
    <property type="molecule type" value="Genomic_DNA"/>
</dbReference>
<reference evidence="1 2" key="1">
    <citation type="submission" date="2021-06" db="EMBL/GenBank/DDBJ databases">
        <title>Caerostris extrusa draft genome.</title>
        <authorList>
            <person name="Kono N."/>
            <person name="Arakawa K."/>
        </authorList>
    </citation>
    <scope>NUCLEOTIDE SEQUENCE [LARGE SCALE GENOMIC DNA]</scope>
</reference>
<comment type="caution">
    <text evidence="1">The sequence shown here is derived from an EMBL/GenBank/DDBJ whole genome shotgun (WGS) entry which is preliminary data.</text>
</comment>
<evidence type="ECO:0000313" key="2">
    <source>
        <dbReference type="Proteomes" id="UP001054945"/>
    </source>
</evidence>
<protein>
    <submittedName>
        <fullName evidence="1">Uncharacterized protein</fullName>
    </submittedName>
</protein>
<proteinExistence type="predicted"/>
<dbReference type="Proteomes" id="UP001054945">
    <property type="component" value="Unassembled WGS sequence"/>
</dbReference>
<evidence type="ECO:0000313" key="1">
    <source>
        <dbReference type="EMBL" id="GIY21397.1"/>
    </source>
</evidence>
<name>A0AAV4RJA7_CAEEX</name>
<keyword evidence="2" id="KW-1185">Reference proteome</keyword>